<dbReference type="GO" id="GO:0015940">
    <property type="term" value="P:pantothenate biosynthetic process"/>
    <property type="evidence" value="ECO:0007669"/>
    <property type="project" value="UniProtKB-KW"/>
</dbReference>
<evidence type="ECO:0000256" key="8">
    <source>
        <dbReference type="ARBA" id="ARBA00022598"/>
    </source>
</evidence>
<accession>A0A9D4Y481</accession>
<evidence type="ECO:0000256" key="9">
    <source>
        <dbReference type="ARBA" id="ARBA00022655"/>
    </source>
</evidence>
<dbReference type="Proteomes" id="UP001058974">
    <property type="component" value="Chromosome 3"/>
</dbReference>
<keyword evidence="11" id="KW-0067">ATP-binding</keyword>
<dbReference type="EMBL" id="JAMSHJ010000003">
    <property type="protein sequence ID" value="KAI5429991.1"/>
    <property type="molecule type" value="Genomic_DNA"/>
</dbReference>
<evidence type="ECO:0000256" key="12">
    <source>
        <dbReference type="ARBA" id="ARBA00029902"/>
    </source>
</evidence>
<keyword evidence="8" id="KW-0436">Ligase</keyword>
<evidence type="ECO:0000256" key="6">
    <source>
        <dbReference type="ARBA" id="ARBA00015647"/>
    </source>
</evidence>
<name>A0A9D4Y481_PEA</name>
<dbReference type="GO" id="GO:0005524">
    <property type="term" value="F:ATP binding"/>
    <property type="evidence" value="ECO:0007669"/>
    <property type="project" value="UniProtKB-KW"/>
</dbReference>
<dbReference type="PANTHER" id="PTHR21299">
    <property type="entry name" value="CYTIDYLATE KINASE/PANTOATE-BETA-ALANINE LIGASE"/>
    <property type="match status" value="1"/>
</dbReference>
<dbReference type="NCBIfam" id="TIGR00018">
    <property type="entry name" value="panC"/>
    <property type="match status" value="1"/>
</dbReference>
<proteinExistence type="inferred from homology"/>
<keyword evidence="9" id="KW-0566">Pantothenate biosynthesis</keyword>
<dbReference type="HAMAP" id="MF_00158">
    <property type="entry name" value="PanC"/>
    <property type="match status" value="1"/>
</dbReference>
<comment type="subcellular location">
    <subcellularLocation>
        <location evidence="1">Cytoplasm</location>
    </subcellularLocation>
</comment>
<evidence type="ECO:0000256" key="7">
    <source>
        <dbReference type="ARBA" id="ARBA00022490"/>
    </source>
</evidence>
<evidence type="ECO:0000256" key="4">
    <source>
        <dbReference type="ARBA" id="ARBA00011738"/>
    </source>
</evidence>
<comment type="similarity">
    <text evidence="3">Belongs to the pantothenate synthetase family.</text>
</comment>
<evidence type="ECO:0000256" key="13">
    <source>
        <dbReference type="ARBA" id="ARBA00032806"/>
    </source>
</evidence>
<dbReference type="InterPro" id="IPR042176">
    <property type="entry name" value="Pantoate_ligase_C"/>
</dbReference>
<keyword evidence="10" id="KW-0547">Nucleotide-binding</keyword>
<dbReference type="FunFam" id="3.30.1300.10:FF:000001">
    <property type="entry name" value="Pantothenate synthetase"/>
    <property type="match status" value="1"/>
</dbReference>
<keyword evidence="7" id="KW-0963">Cytoplasm</keyword>
<dbReference type="InterPro" id="IPR003721">
    <property type="entry name" value="Pantoate_ligase"/>
</dbReference>
<dbReference type="FunFam" id="3.40.50.620:FF:000160">
    <property type="entry name" value="Pantoate--beta-alanine ligase"/>
    <property type="match status" value="1"/>
</dbReference>
<evidence type="ECO:0000256" key="3">
    <source>
        <dbReference type="ARBA" id="ARBA00009256"/>
    </source>
</evidence>
<comment type="caution">
    <text evidence="15">The sequence shown here is derived from an EMBL/GenBank/DDBJ whole genome shotgun (WGS) entry which is preliminary data.</text>
</comment>
<evidence type="ECO:0000256" key="2">
    <source>
        <dbReference type="ARBA" id="ARBA00004990"/>
    </source>
</evidence>
<comment type="pathway">
    <text evidence="2">Cofactor biosynthesis; (R)-pantothenate biosynthesis; (R)-pantothenate from (R)-pantoate and beta-alanine: step 1/1.</text>
</comment>
<comment type="catalytic activity">
    <reaction evidence="14">
        <text>(R)-pantoate + beta-alanine + ATP = (R)-pantothenate + AMP + diphosphate + H(+)</text>
        <dbReference type="Rhea" id="RHEA:10912"/>
        <dbReference type="ChEBI" id="CHEBI:15378"/>
        <dbReference type="ChEBI" id="CHEBI:15980"/>
        <dbReference type="ChEBI" id="CHEBI:29032"/>
        <dbReference type="ChEBI" id="CHEBI:30616"/>
        <dbReference type="ChEBI" id="CHEBI:33019"/>
        <dbReference type="ChEBI" id="CHEBI:57966"/>
        <dbReference type="ChEBI" id="CHEBI:456215"/>
        <dbReference type="EC" id="6.3.2.1"/>
    </reaction>
</comment>
<dbReference type="AlphaFoldDB" id="A0A9D4Y481"/>
<evidence type="ECO:0000256" key="11">
    <source>
        <dbReference type="ARBA" id="ARBA00022840"/>
    </source>
</evidence>
<dbReference type="Gene3D" id="3.40.50.620">
    <property type="entry name" value="HUPs"/>
    <property type="match status" value="1"/>
</dbReference>
<gene>
    <name evidence="15" type="ORF">KIW84_034536</name>
</gene>
<dbReference type="GO" id="GO:0004592">
    <property type="term" value="F:pantoate-beta-alanine ligase activity"/>
    <property type="evidence" value="ECO:0007669"/>
    <property type="project" value="UniProtKB-EC"/>
</dbReference>
<dbReference type="SUPFAM" id="SSF52374">
    <property type="entry name" value="Nucleotidylyl transferase"/>
    <property type="match status" value="1"/>
</dbReference>
<sequence length="385" mass="43087">MISNKRIFGCLNIFKNQPTFNSQTEQAYSHKDRQLFLLSFSDHHQRYTEQTKKTKKLYPFSISNNTTHQALLIPMAQKQPLIVRDKNQMRNWSRSMRSQSKLIAFVPTMGYLHQGHLSLITEAHKHANVVAVSIYVNPGQFSPNEDLSTYPSDFEGDVQKLLSVPGGVDVVFNPKNLYDYGESEGGEGGGGGGGGEVVSCVEKSGLGHESWVRVEKLEKGLCGKSRPVFFRGVATIVAKLFNIVEPDVAVFGKKDYQQWRVIQRMVRDLDFSIKVIGCEITRENDGLAMSSRNVHLSSEEREKALSINKSLSRAKSAAEDGQIQCEKLRNLVIQCITDAGGRIDYAEIVDQQSLEKVELIKSPVVFCVAALFGKVRLIDNMEINL</sequence>
<organism evidence="15 16">
    <name type="scientific">Pisum sativum</name>
    <name type="common">Garden pea</name>
    <name type="synonym">Lathyrus oleraceus</name>
    <dbReference type="NCBI Taxonomy" id="3888"/>
    <lineage>
        <taxon>Eukaryota</taxon>
        <taxon>Viridiplantae</taxon>
        <taxon>Streptophyta</taxon>
        <taxon>Embryophyta</taxon>
        <taxon>Tracheophyta</taxon>
        <taxon>Spermatophyta</taxon>
        <taxon>Magnoliopsida</taxon>
        <taxon>eudicotyledons</taxon>
        <taxon>Gunneridae</taxon>
        <taxon>Pentapetalae</taxon>
        <taxon>rosids</taxon>
        <taxon>fabids</taxon>
        <taxon>Fabales</taxon>
        <taxon>Fabaceae</taxon>
        <taxon>Papilionoideae</taxon>
        <taxon>50 kb inversion clade</taxon>
        <taxon>NPAAA clade</taxon>
        <taxon>Hologalegina</taxon>
        <taxon>IRL clade</taxon>
        <taxon>Fabeae</taxon>
        <taxon>Lathyrus</taxon>
    </lineage>
</organism>
<dbReference type="PANTHER" id="PTHR21299:SF1">
    <property type="entry name" value="PANTOATE--BETA-ALANINE LIGASE"/>
    <property type="match status" value="1"/>
</dbReference>
<dbReference type="InterPro" id="IPR014729">
    <property type="entry name" value="Rossmann-like_a/b/a_fold"/>
</dbReference>
<evidence type="ECO:0000256" key="1">
    <source>
        <dbReference type="ARBA" id="ARBA00004496"/>
    </source>
</evidence>
<protein>
    <recommendedName>
        <fullName evidence="6">Pantoate--beta-alanine ligase</fullName>
        <ecNumber evidence="5">6.3.2.1</ecNumber>
    </recommendedName>
    <alternativeName>
        <fullName evidence="13">Pantoate-activating enzyme</fullName>
    </alternativeName>
    <alternativeName>
        <fullName evidence="12">Pantothenate synthetase</fullName>
    </alternativeName>
</protein>
<evidence type="ECO:0000256" key="14">
    <source>
        <dbReference type="ARBA" id="ARBA00048258"/>
    </source>
</evidence>
<evidence type="ECO:0000256" key="10">
    <source>
        <dbReference type="ARBA" id="ARBA00022741"/>
    </source>
</evidence>
<dbReference type="CDD" id="cd00560">
    <property type="entry name" value="PanC"/>
    <property type="match status" value="1"/>
</dbReference>
<dbReference type="Gramene" id="Psat03G0453600-T1">
    <property type="protein sequence ID" value="KAI5429991.1"/>
    <property type="gene ID" value="KIW84_034536"/>
</dbReference>
<evidence type="ECO:0000256" key="5">
    <source>
        <dbReference type="ARBA" id="ARBA00012219"/>
    </source>
</evidence>
<reference evidence="15 16" key="1">
    <citation type="journal article" date="2022" name="Nat. Genet.">
        <title>Improved pea reference genome and pan-genome highlight genomic features and evolutionary characteristics.</title>
        <authorList>
            <person name="Yang T."/>
            <person name="Liu R."/>
            <person name="Luo Y."/>
            <person name="Hu S."/>
            <person name="Wang D."/>
            <person name="Wang C."/>
            <person name="Pandey M.K."/>
            <person name="Ge S."/>
            <person name="Xu Q."/>
            <person name="Li N."/>
            <person name="Li G."/>
            <person name="Huang Y."/>
            <person name="Saxena R.K."/>
            <person name="Ji Y."/>
            <person name="Li M."/>
            <person name="Yan X."/>
            <person name="He Y."/>
            <person name="Liu Y."/>
            <person name="Wang X."/>
            <person name="Xiang C."/>
            <person name="Varshney R.K."/>
            <person name="Ding H."/>
            <person name="Gao S."/>
            <person name="Zong X."/>
        </authorList>
    </citation>
    <scope>NUCLEOTIDE SEQUENCE [LARGE SCALE GENOMIC DNA]</scope>
    <source>
        <strain evidence="15 16">cv. Zhongwan 6</strain>
    </source>
</reference>
<dbReference type="Pfam" id="PF02569">
    <property type="entry name" value="Pantoate_ligase"/>
    <property type="match status" value="1"/>
</dbReference>
<comment type="subunit">
    <text evidence="4">Homodimer.</text>
</comment>
<evidence type="ECO:0000313" key="15">
    <source>
        <dbReference type="EMBL" id="KAI5429991.1"/>
    </source>
</evidence>
<dbReference type="EC" id="6.3.2.1" evidence="5"/>
<evidence type="ECO:0000313" key="16">
    <source>
        <dbReference type="Proteomes" id="UP001058974"/>
    </source>
</evidence>
<keyword evidence="16" id="KW-1185">Reference proteome</keyword>
<dbReference type="Gene3D" id="3.30.1300.10">
    <property type="entry name" value="Pantoate-beta-alanine ligase, C-terminal domain"/>
    <property type="match status" value="1"/>
</dbReference>
<dbReference type="GO" id="GO:0005829">
    <property type="term" value="C:cytosol"/>
    <property type="evidence" value="ECO:0007669"/>
    <property type="project" value="TreeGrafter"/>
</dbReference>